<gene>
    <name evidence="2" type="ORF">Unknown280_1330</name>
</gene>
<keyword evidence="1" id="KW-1133">Transmembrane helix</keyword>
<dbReference type="EMBL" id="MN577574">
    <property type="protein sequence ID" value="QGT51441.1"/>
    <property type="molecule type" value="Genomic_DNA"/>
</dbReference>
<reference evidence="2" key="1">
    <citation type="journal article" date="2020" name="J. ISSAAS">
        <title>Lactobacilli and other gastrointestinal microbiota of Peromyscus leucopus, reservoir host for agents of Lyme disease and other zoonoses in North America.</title>
        <authorList>
            <person name="Milovic A."/>
            <person name="Bassam K."/>
            <person name="Shao H."/>
            <person name="Chatzistamou I."/>
            <person name="Tufts D.M."/>
            <person name="Diuk-Wasser M."/>
            <person name="Barbour A.G."/>
        </authorList>
    </citation>
    <scope>NUCLEOTIDE SEQUENCE</scope>
    <source>
        <strain evidence="2">LL50</strain>
    </source>
</reference>
<evidence type="ECO:0000256" key="1">
    <source>
        <dbReference type="SAM" id="Phobius"/>
    </source>
</evidence>
<accession>A0A650EQ18</accession>
<feature type="transmembrane region" description="Helical" evidence="1">
    <location>
        <begin position="56"/>
        <end position="89"/>
    </location>
</feature>
<dbReference type="AlphaFoldDB" id="A0A650EQ18"/>
<name>A0A650EQ18_9SPIO</name>
<proteinExistence type="predicted"/>
<keyword evidence="1" id="KW-0472">Membrane</keyword>
<evidence type="ECO:0000313" key="2">
    <source>
        <dbReference type="EMBL" id="QGT51441.1"/>
    </source>
</evidence>
<feature type="transmembrane region" description="Helical" evidence="1">
    <location>
        <begin position="6"/>
        <end position="24"/>
    </location>
</feature>
<keyword evidence="1" id="KW-0812">Transmembrane</keyword>
<sequence length="166" mass="18370">MNKIFIIELAVCGAALLFYVAMLATQKNRRKKIRTMAGALILKTASPSKRRTISLWIVIPLVLAFALLVNYSAFFVILICAICSLAIFISCRDDACNANNGIYENGIIGGGEFISYKKIKSVENGASAKNIPENLILQIEFVDSKKIQIQFSNANEFKCALEQIEK</sequence>
<organism evidence="2">
    <name type="scientific">uncultured Spirochaetaceae bacterium</name>
    <dbReference type="NCBI Taxonomy" id="201186"/>
    <lineage>
        <taxon>Bacteria</taxon>
        <taxon>Pseudomonadati</taxon>
        <taxon>Spirochaetota</taxon>
        <taxon>Spirochaetia</taxon>
        <taxon>Spirochaetales</taxon>
        <taxon>Spirochaetaceae</taxon>
        <taxon>environmental samples</taxon>
    </lineage>
</organism>
<evidence type="ECO:0008006" key="3">
    <source>
        <dbReference type="Google" id="ProtNLM"/>
    </source>
</evidence>
<protein>
    <recommendedName>
        <fullName evidence="3">DUF5673 domain-containing protein</fullName>
    </recommendedName>
</protein>